<sequence length="143" mass="16194">MSEILREIPARAPTYHHIRDLATAEWGLTIKHTDYEKLLGGFKPRSMDDKWLCISDAPDARGNMTIHWYRSWGHVECYKVLVEVQDPNQTEGNDWAKLSNIAWEKILGGLEVSEEEAKEDVVDLCRNFVGCEFGGAGTASRAE</sequence>
<protein>
    <submittedName>
        <fullName evidence="1">Uncharacterized protein</fullName>
    </submittedName>
</protein>
<dbReference type="EMBL" id="WJXW01000012">
    <property type="protein sequence ID" value="KAF9731659.1"/>
    <property type="molecule type" value="Genomic_DNA"/>
</dbReference>
<evidence type="ECO:0000313" key="2">
    <source>
        <dbReference type="Proteomes" id="UP000756921"/>
    </source>
</evidence>
<dbReference type="Proteomes" id="UP000756921">
    <property type="component" value="Unassembled WGS sequence"/>
</dbReference>
<accession>A0A9P6GCF1</accession>
<comment type="caution">
    <text evidence="1">The sequence shown here is derived from an EMBL/GenBank/DDBJ whole genome shotgun (WGS) entry which is preliminary data.</text>
</comment>
<organism evidence="1 2">
    <name type="scientific">Paraphaeosphaeria minitans</name>
    <dbReference type="NCBI Taxonomy" id="565426"/>
    <lineage>
        <taxon>Eukaryota</taxon>
        <taxon>Fungi</taxon>
        <taxon>Dikarya</taxon>
        <taxon>Ascomycota</taxon>
        <taxon>Pezizomycotina</taxon>
        <taxon>Dothideomycetes</taxon>
        <taxon>Pleosporomycetidae</taxon>
        <taxon>Pleosporales</taxon>
        <taxon>Massarineae</taxon>
        <taxon>Didymosphaeriaceae</taxon>
        <taxon>Paraphaeosphaeria</taxon>
    </lineage>
</organism>
<evidence type="ECO:0000313" key="1">
    <source>
        <dbReference type="EMBL" id="KAF9731659.1"/>
    </source>
</evidence>
<reference evidence="1" key="1">
    <citation type="journal article" date="2020" name="Mol. Plant Microbe Interact.">
        <title>Genome Sequence of the Biocontrol Agent Coniothyrium minitans strain Conio (IMI 134523).</title>
        <authorList>
            <person name="Patel D."/>
            <person name="Shittu T.A."/>
            <person name="Baroncelli R."/>
            <person name="Muthumeenakshi S."/>
            <person name="Osborne T.H."/>
            <person name="Janganan T.K."/>
            <person name="Sreenivasaprasad S."/>
        </authorList>
    </citation>
    <scope>NUCLEOTIDE SEQUENCE</scope>
    <source>
        <strain evidence="1">Conio</strain>
    </source>
</reference>
<keyword evidence="2" id="KW-1185">Reference proteome</keyword>
<dbReference type="OrthoDB" id="4521980at2759"/>
<gene>
    <name evidence="1" type="ORF">PMIN01_10676</name>
</gene>
<name>A0A9P6GCF1_9PLEO</name>
<proteinExistence type="predicted"/>
<dbReference type="AlphaFoldDB" id="A0A9P6GCF1"/>